<dbReference type="Gene3D" id="1.10.10.10">
    <property type="entry name" value="Winged helix-like DNA-binding domain superfamily/Winged helix DNA-binding domain"/>
    <property type="match status" value="1"/>
</dbReference>
<dbReference type="SUPFAM" id="SSF52058">
    <property type="entry name" value="L domain-like"/>
    <property type="match status" value="1"/>
</dbReference>
<dbReference type="FunFam" id="1.10.10.10:FF:000322">
    <property type="entry name" value="Probable disease resistance protein At1g63360"/>
    <property type="match status" value="1"/>
</dbReference>
<dbReference type="Proteomes" id="UP000324897">
    <property type="component" value="Chromosome 2"/>
</dbReference>
<dbReference type="AlphaFoldDB" id="A0A5J9UNB1"/>
<sequence>MVIRKREWFPQIGLRYAEWKRLLLEVFPPWAELLKSKTRIEGDQDNNLLPLDNKLSAQSQFKDKMKEFKQKTEEYLKIKWAMNNMEEILRDKRTLFILQDDQKYACRWGEIIDVLSLISFRATSTAVMVITTKSSQEAKEFCYPPHQEPIIYSLVPIYHDIVLDLIRHRQQQKATDQDNYFRPQILFDILDKCYPHEFCMKMFAHAVHANPNRRTKDMRKLHGVLVSQKHKSLNSKVERIFLFSYNDLPEEYKNCLLYLAIFPQGHNIRRSTLVVRWITEGLITKEDWPSAVRQAERCFDALVDRWFVCPVDMGAAGKVKSCMVLDRVHRLITKIAREEHIMETRLPTHLAMQFSIFCDLRLGVSDTMEDFLRQLSKSSRLLLFKMLDLEGCPSFKKNRRYLKDICSNILLLKYLSLMGTGISHLPKEINNLRDLEILDIRQAKFLDENATRDILLPKLKRLLAGHADASSSNSDTSTITWEEPLFYSVRIPCKVDKMPNMEVLSMVKLSQAAHQELENIRKLRHLRRLGVVIKYEDHFKYLLGAICSLEYLQSLSVTLDTDKGESIYPAKLCPKLESLTISGETRMQILPLLTKSSSELAKVSLSRTSLNQESFSVISEIPKLRCVRLRHNGYTEDVLMVKKDEFQNLNYFLVEGPNMDAIIFQNGAAPQLEKIVLSFTNISSISGVDHLPKLKEVELNGNKILLSLFYTANQITKVTLRGTMLKEVDLQVLARKPNMSYLVLLDRSFGEEKLAFNKDEFPKLRLLIVKCSTVTQVSFSDGSASWLQKIVWSFTKMESLSGISNLRKLKEVELNGDLVPNEVKEAIRNHTNILDFLHRKPQTQEQERGREAEEGDVARFPLLCWKSKVVVDD</sequence>
<keyword evidence="2" id="KW-0611">Plant defense</keyword>
<dbReference type="SUPFAM" id="SSF52540">
    <property type="entry name" value="P-loop containing nucleoside triphosphate hydrolases"/>
    <property type="match status" value="1"/>
</dbReference>
<dbReference type="InterPro" id="IPR027417">
    <property type="entry name" value="P-loop_NTPase"/>
</dbReference>
<evidence type="ECO:0000313" key="6">
    <source>
        <dbReference type="Proteomes" id="UP000324897"/>
    </source>
</evidence>
<dbReference type="EMBL" id="RWGY01000013">
    <property type="protein sequence ID" value="TVU24935.1"/>
    <property type="molecule type" value="Genomic_DNA"/>
</dbReference>
<evidence type="ECO:0000259" key="3">
    <source>
        <dbReference type="Pfam" id="PF23559"/>
    </source>
</evidence>
<dbReference type="PANTHER" id="PTHR23155">
    <property type="entry name" value="DISEASE RESISTANCE PROTEIN RP"/>
    <property type="match status" value="1"/>
</dbReference>
<dbReference type="GO" id="GO:0042742">
    <property type="term" value="P:defense response to bacterium"/>
    <property type="evidence" value="ECO:0007669"/>
    <property type="project" value="UniProtKB-ARBA"/>
</dbReference>
<accession>A0A5J9UNB1</accession>
<reference evidence="5 6" key="1">
    <citation type="journal article" date="2019" name="Sci. Rep.">
        <title>A high-quality genome of Eragrostis curvula grass provides insights into Poaceae evolution and supports new strategies to enhance forage quality.</title>
        <authorList>
            <person name="Carballo J."/>
            <person name="Santos B.A.C.M."/>
            <person name="Zappacosta D."/>
            <person name="Garbus I."/>
            <person name="Selva J.P."/>
            <person name="Gallo C.A."/>
            <person name="Diaz A."/>
            <person name="Albertini E."/>
            <person name="Caccamo M."/>
            <person name="Echenique V."/>
        </authorList>
    </citation>
    <scope>NUCLEOTIDE SEQUENCE [LARGE SCALE GENOMIC DNA]</scope>
    <source>
        <strain evidence="6">cv. Victoria</strain>
        <tissue evidence="5">Leaf</tissue>
    </source>
</reference>
<dbReference type="PANTHER" id="PTHR23155:SF1062">
    <property type="entry name" value="OS11G0579400 PROTEIN"/>
    <property type="match status" value="1"/>
</dbReference>
<name>A0A5J9UNB1_9POAL</name>
<keyword evidence="6" id="KW-1185">Reference proteome</keyword>
<evidence type="ECO:0000256" key="1">
    <source>
        <dbReference type="ARBA" id="ARBA00022737"/>
    </source>
</evidence>
<dbReference type="InterPro" id="IPR036388">
    <property type="entry name" value="WH-like_DNA-bd_sf"/>
</dbReference>
<dbReference type="InterPro" id="IPR058922">
    <property type="entry name" value="WHD_DRP"/>
</dbReference>
<evidence type="ECO:0000313" key="5">
    <source>
        <dbReference type="EMBL" id="TVU24935.1"/>
    </source>
</evidence>
<dbReference type="GO" id="GO:0002758">
    <property type="term" value="P:innate immune response-activating signaling pathway"/>
    <property type="evidence" value="ECO:0007669"/>
    <property type="project" value="UniProtKB-ARBA"/>
</dbReference>
<dbReference type="InterPro" id="IPR055414">
    <property type="entry name" value="LRR_R13L4/SHOC2-like"/>
</dbReference>
<protein>
    <recommendedName>
        <fullName evidence="7">NB-ARC domain-containing protein</fullName>
    </recommendedName>
</protein>
<dbReference type="SUPFAM" id="SSF52047">
    <property type="entry name" value="RNI-like"/>
    <property type="match status" value="1"/>
</dbReference>
<dbReference type="InterPro" id="IPR032675">
    <property type="entry name" value="LRR_dom_sf"/>
</dbReference>
<comment type="caution">
    <text evidence="5">The sequence shown here is derived from an EMBL/GenBank/DDBJ whole genome shotgun (WGS) entry which is preliminary data.</text>
</comment>
<feature type="domain" description="Disease resistance R13L4/SHOC-2-like LRR" evidence="4">
    <location>
        <begin position="376"/>
        <end position="700"/>
    </location>
</feature>
<gene>
    <name evidence="5" type="ORF">EJB05_27405</name>
</gene>
<feature type="domain" description="Disease resistance protein winged helix" evidence="3">
    <location>
        <begin position="261"/>
        <end position="332"/>
    </location>
</feature>
<dbReference type="Gene3D" id="3.80.10.10">
    <property type="entry name" value="Ribonuclease Inhibitor"/>
    <property type="match status" value="2"/>
</dbReference>
<dbReference type="Gramene" id="TVU24935">
    <property type="protein sequence ID" value="TVU24935"/>
    <property type="gene ID" value="EJB05_27405"/>
</dbReference>
<organism evidence="5 6">
    <name type="scientific">Eragrostis curvula</name>
    <name type="common">weeping love grass</name>
    <dbReference type="NCBI Taxonomy" id="38414"/>
    <lineage>
        <taxon>Eukaryota</taxon>
        <taxon>Viridiplantae</taxon>
        <taxon>Streptophyta</taxon>
        <taxon>Embryophyta</taxon>
        <taxon>Tracheophyta</taxon>
        <taxon>Spermatophyta</taxon>
        <taxon>Magnoliopsida</taxon>
        <taxon>Liliopsida</taxon>
        <taxon>Poales</taxon>
        <taxon>Poaceae</taxon>
        <taxon>PACMAD clade</taxon>
        <taxon>Chloridoideae</taxon>
        <taxon>Eragrostideae</taxon>
        <taxon>Eragrostidinae</taxon>
        <taxon>Eragrostis</taxon>
    </lineage>
</organism>
<evidence type="ECO:0008006" key="7">
    <source>
        <dbReference type="Google" id="ProtNLM"/>
    </source>
</evidence>
<feature type="non-terminal residue" evidence="5">
    <location>
        <position position="1"/>
    </location>
</feature>
<evidence type="ECO:0000259" key="4">
    <source>
        <dbReference type="Pfam" id="PF23598"/>
    </source>
</evidence>
<proteinExistence type="predicted"/>
<dbReference type="Pfam" id="PF23598">
    <property type="entry name" value="LRR_14"/>
    <property type="match status" value="1"/>
</dbReference>
<dbReference type="InterPro" id="IPR044974">
    <property type="entry name" value="Disease_R_plants"/>
</dbReference>
<dbReference type="Pfam" id="PF23559">
    <property type="entry name" value="WHD_DRP"/>
    <property type="match status" value="1"/>
</dbReference>
<dbReference type="GO" id="GO:0009626">
    <property type="term" value="P:plant-type hypersensitive response"/>
    <property type="evidence" value="ECO:0007669"/>
    <property type="project" value="UniProtKB-ARBA"/>
</dbReference>
<keyword evidence="1" id="KW-0677">Repeat</keyword>
<evidence type="ECO:0000256" key="2">
    <source>
        <dbReference type="ARBA" id="ARBA00022821"/>
    </source>
</evidence>
<dbReference type="OrthoDB" id="598581at2759"/>